<proteinExistence type="predicted"/>
<evidence type="ECO:0000256" key="1">
    <source>
        <dbReference type="SAM" id="MobiDB-lite"/>
    </source>
</evidence>
<keyword evidence="3" id="KW-1185">Reference proteome</keyword>
<feature type="region of interest" description="Disordered" evidence="1">
    <location>
        <begin position="175"/>
        <end position="198"/>
    </location>
</feature>
<accession>A0AAD9PV17</accession>
<organism evidence="2 3">
    <name type="scientific">Acropora cervicornis</name>
    <name type="common">Staghorn coral</name>
    <dbReference type="NCBI Taxonomy" id="6130"/>
    <lineage>
        <taxon>Eukaryota</taxon>
        <taxon>Metazoa</taxon>
        <taxon>Cnidaria</taxon>
        <taxon>Anthozoa</taxon>
        <taxon>Hexacorallia</taxon>
        <taxon>Scleractinia</taxon>
        <taxon>Astrocoeniina</taxon>
        <taxon>Acroporidae</taxon>
        <taxon>Acropora</taxon>
    </lineage>
</organism>
<gene>
    <name evidence="2" type="ORF">P5673_029860</name>
</gene>
<reference evidence="2" key="1">
    <citation type="journal article" date="2023" name="G3 (Bethesda)">
        <title>Whole genome assembly and annotation of the endangered Caribbean coral Acropora cervicornis.</title>
        <authorList>
            <person name="Selwyn J.D."/>
            <person name="Vollmer S.V."/>
        </authorList>
    </citation>
    <scope>NUCLEOTIDE SEQUENCE</scope>
    <source>
        <strain evidence="2">K2</strain>
    </source>
</reference>
<name>A0AAD9PV17_ACRCE</name>
<dbReference type="AlphaFoldDB" id="A0AAD9PV17"/>
<protein>
    <submittedName>
        <fullName evidence="2">Uncharacterized protein</fullName>
    </submittedName>
</protein>
<dbReference type="PANTHER" id="PTHR47331">
    <property type="entry name" value="PHD-TYPE DOMAIN-CONTAINING PROTEIN"/>
    <property type="match status" value="1"/>
</dbReference>
<comment type="caution">
    <text evidence="2">The sequence shown here is derived from an EMBL/GenBank/DDBJ whole genome shotgun (WGS) entry which is preliminary data.</text>
</comment>
<evidence type="ECO:0000313" key="2">
    <source>
        <dbReference type="EMBL" id="KAK2549611.1"/>
    </source>
</evidence>
<dbReference type="EMBL" id="JARQWQ010000123">
    <property type="protein sequence ID" value="KAK2549611.1"/>
    <property type="molecule type" value="Genomic_DNA"/>
</dbReference>
<sequence>MVKLRDAGQDGEQGAGSLYVSLLRKQNELLKVKYQDWLREKHLEGNVRNLHAFVNDEAKSWMIETVRGLGQQETKVPSAGSTLAVTQVSVKRKSEHALWLCEQFKALPVDQRWEKARELRVYFSFLAHSHRSSTCRRARHFLIVGCSSNHYRLLHNEVNQRMPMAVSPNPNVAEVLQGDSQADGSSSLSRNGTEGEPEMRTFVTSLSLSETKEYLLLRSIPVIVKSGHKSLRINALLDDGSTRSYISEDRWDIEEPQSCSLIRPEDKEAEKTVLATLKQTVDGYTVDLPWKSGTERKLARKPEIAKAYQEVISSYEQKDYIREVQTESDEAGQVSNLPYFPVVRQDKSTSKVRPVFDASAKFKGVS</sequence>
<dbReference type="PANTHER" id="PTHR47331:SF1">
    <property type="entry name" value="GAG-LIKE PROTEIN"/>
    <property type="match status" value="1"/>
</dbReference>
<dbReference type="Proteomes" id="UP001249851">
    <property type="component" value="Unassembled WGS sequence"/>
</dbReference>
<feature type="compositionally biased region" description="Polar residues" evidence="1">
    <location>
        <begin position="178"/>
        <end position="192"/>
    </location>
</feature>
<evidence type="ECO:0000313" key="3">
    <source>
        <dbReference type="Proteomes" id="UP001249851"/>
    </source>
</evidence>
<reference evidence="2" key="2">
    <citation type="journal article" date="2023" name="Science">
        <title>Genomic signatures of disease resistance in endangered staghorn corals.</title>
        <authorList>
            <person name="Vollmer S.V."/>
            <person name="Selwyn J.D."/>
            <person name="Despard B.A."/>
            <person name="Roesel C.L."/>
        </authorList>
    </citation>
    <scope>NUCLEOTIDE SEQUENCE</scope>
    <source>
        <strain evidence="2">K2</strain>
    </source>
</reference>